<evidence type="ECO:0000259" key="1">
    <source>
        <dbReference type="Pfam" id="PF07238"/>
    </source>
</evidence>
<dbReference type="Pfam" id="PF07238">
    <property type="entry name" value="PilZ"/>
    <property type="match status" value="1"/>
</dbReference>
<evidence type="ECO:0000313" key="2">
    <source>
        <dbReference type="EMBL" id="ACB34177.1"/>
    </source>
</evidence>
<dbReference type="InterPro" id="IPR009875">
    <property type="entry name" value="PilZ_domain"/>
</dbReference>
<dbReference type="eggNOG" id="ENOG5032Z7Y">
    <property type="taxonomic scope" value="Bacteria"/>
</dbReference>
<dbReference type="Proteomes" id="UP000001693">
    <property type="component" value="Chromosome"/>
</dbReference>
<keyword evidence="3" id="KW-1185">Reference proteome</keyword>
<gene>
    <name evidence="2" type="ordered locus">Lcho_1910</name>
</gene>
<reference evidence="2 3" key="1">
    <citation type="submission" date="2008-03" db="EMBL/GenBank/DDBJ databases">
        <title>Complete sequence of Leptothrix cholodnii SP-6.</title>
        <authorList>
            <consortium name="US DOE Joint Genome Institute"/>
            <person name="Copeland A."/>
            <person name="Lucas S."/>
            <person name="Lapidus A."/>
            <person name="Glavina del Rio T."/>
            <person name="Dalin E."/>
            <person name="Tice H."/>
            <person name="Bruce D."/>
            <person name="Goodwin L."/>
            <person name="Pitluck S."/>
            <person name="Chertkov O."/>
            <person name="Brettin T."/>
            <person name="Detter J.C."/>
            <person name="Han C."/>
            <person name="Kuske C.R."/>
            <person name="Schmutz J."/>
            <person name="Larimer F."/>
            <person name="Land M."/>
            <person name="Hauser L."/>
            <person name="Kyrpides N."/>
            <person name="Lykidis A."/>
            <person name="Emerson D."/>
            <person name="Richardson P."/>
        </authorList>
    </citation>
    <scope>NUCLEOTIDE SEQUENCE [LARGE SCALE GENOMIC DNA]</scope>
    <source>
        <strain evidence="3">ATCC 51168 / LMG 8142 / SP-6</strain>
    </source>
</reference>
<proteinExistence type="predicted"/>
<dbReference type="GO" id="GO:0035438">
    <property type="term" value="F:cyclic-di-GMP binding"/>
    <property type="evidence" value="ECO:0007669"/>
    <property type="project" value="InterPro"/>
</dbReference>
<organism evidence="2 3">
    <name type="scientific">Leptothrix cholodnii (strain ATCC 51168 / LMG 8142 / SP-6)</name>
    <name type="common">Leptothrix discophora (strain SP-6)</name>
    <dbReference type="NCBI Taxonomy" id="395495"/>
    <lineage>
        <taxon>Bacteria</taxon>
        <taxon>Pseudomonadati</taxon>
        <taxon>Pseudomonadota</taxon>
        <taxon>Betaproteobacteria</taxon>
        <taxon>Burkholderiales</taxon>
        <taxon>Sphaerotilaceae</taxon>
        <taxon>Leptothrix</taxon>
    </lineage>
</organism>
<dbReference type="HOGENOM" id="CLU_126574_0_0_4"/>
<protein>
    <submittedName>
        <fullName evidence="2">Type IV pilus assembly PilZ</fullName>
    </submittedName>
</protein>
<sequence length="143" mass="16036">MRQFVRHPVDVPVEIGTEGLLPRSSVHSNDISLGGLAVRSNFALRPGEQVVIRIPSVRPPFEAPARVAWCHELGDTGYDLGVTFLDAEDAFRVRMVEQIFHIEEYRMSVHRLEGRELSSEEAADEWIALHAEQFPPIGPSSVH</sequence>
<name>B1Y0R9_LEPCP</name>
<dbReference type="Gene3D" id="2.40.10.220">
    <property type="entry name" value="predicted glycosyltransferase like domains"/>
    <property type="match status" value="1"/>
</dbReference>
<dbReference type="KEGG" id="lch:Lcho_1910"/>
<feature type="domain" description="PilZ" evidence="1">
    <location>
        <begin position="2"/>
        <end position="100"/>
    </location>
</feature>
<dbReference type="EMBL" id="CP001013">
    <property type="protein sequence ID" value="ACB34177.1"/>
    <property type="molecule type" value="Genomic_DNA"/>
</dbReference>
<dbReference type="RefSeq" id="WP_012346938.1">
    <property type="nucleotide sequence ID" value="NC_010524.1"/>
</dbReference>
<evidence type="ECO:0000313" key="3">
    <source>
        <dbReference type="Proteomes" id="UP000001693"/>
    </source>
</evidence>
<accession>B1Y0R9</accession>
<dbReference type="AlphaFoldDB" id="B1Y0R9"/>
<dbReference type="OrthoDB" id="8906365at2"/>
<dbReference type="SUPFAM" id="SSF141371">
    <property type="entry name" value="PilZ domain-like"/>
    <property type="match status" value="1"/>
</dbReference>
<dbReference type="STRING" id="395495.Lcho_1910"/>